<evidence type="ECO:0000256" key="3">
    <source>
        <dbReference type="ARBA" id="ARBA00022490"/>
    </source>
</evidence>
<dbReference type="SUPFAM" id="SSF50978">
    <property type="entry name" value="WD40 repeat-like"/>
    <property type="match status" value="1"/>
</dbReference>
<dbReference type="GO" id="GO:0015031">
    <property type="term" value="P:protein transport"/>
    <property type="evidence" value="ECO:0007669"/>
    <property type="project" value="UniProtKB-KW"/>
</dbReference>
<keyword evidence="2" id="KW-0813">Transport</keyword>
<dbReference type="GO" id="GO:0030897">
    <property type="term" value="C:HOPS complex"/>
    <property type="evidence" value="ECO:0007669"/>
    <property type="project" value="EnsemblPlants"/>
</dbReference>
<dbReference type="AlphaFoldDB" id="A0A087GK82"/>
<evidence type="ECO:0000313" key="7">
    <source>
        <dbReference type="EMBL" id="KFK30284.1"/>
    </source>
</evidence>
<dbReference type="InterPro" id="IPR036322">
    <property type="entry name" value="WD40_repeat_dom_sf"/>
</dbReference>
<organism evidence="7 8">
    <name type="scientific">Arabis alpina</name>
    <name type="common">Alpine rock-cress</name>
    <dbReference type="NCBI Taxonomy" id="50452"/>
    <lineage>
        <taxon>Eukaryota</taxon>
        <taxon>Viridiplantae</taxon>
        <taxon>Streptophyta</taxon>
        <taxon>Embryophyta</taxon>
        <taxon>Tracheophyta</taxon>
        <taxon>Spermatophyta</taxon>
        <taxon>Magnoliopsida</taxon>
        <taxon>eudicotyledons</taxon>
        <taxon>Gunneridae</taxon>
        <taxon>Pentapetalae</taxon>
        <taxon>rosids</taxon>
        <taxon>malvids</taxon>
        <taxon>Brassicales</taxon>
        <taxon>Brassicaceae</taxon>
        <taxon>Arabideae</taxon>
        <taxon>Arabis</taxon>
    </lineage>
</organism>
<name>A0A087GK82_ARAAL</name>
<evidence type="ECO:0000256" key="4">
    <source>
        <dbReference type="ARBA" id="ARBA00022927"/>
    </source>
</evidence>
<dbReference type="GO" id="GO:0034058">
    <property type="term" value="P:endosomal vesicle fusion"/>
    <property type="evidence" value="ECO:0007669"/>
    <property type="project" value="TreeGrafter"/>
</dbReference>
<dbReference type="InterPro" id="IPR032914">
    <property type="entry name" value="Vam6/VPS39/TRAP1"/>
</dbReference>
<dbReference type="InterPro" id="IPR001180">
    <property type="entry name" value="CNH_dom"/>
</dbReference>
<sequence>MVHNAYDSYQLLNDCPVQIDAVESYNSKLFVGCYDGSLRIYSPSSSPSSSSELHQESYVLETTVSGFSKKPILAMEVLASRELLLSLSESISFHGLPNLETVAVITKAKGANAYSWDDRRGLLCFSRLKRVCVFKHEGGGGFVEVRDYGVSDTVKSISWCGENICLGISKKYVILNTATGTVSEVFPSGRIAPPLVISLPSGELLLGKENIGVFVDQNGKLLQTERICWSEAPTAIVIQNPYAIALMPRRVEVRLLRSPYPLIQTVVLQNIRHLVKSNNAVIVGLDKSVHVLFPVSIGAQIVQLTASGNFEEALALCKLLPPEESSLRAAKESSIHTRYAHYLFENGSYEEAMEHFLASQVDITHVLSMYPSIILPKTTIIPPPEKMVDISGDEASLSRGSSGLSDDMESSSPRYFLESEDNAALESKKMSHNTLMGLIKYLQKRRPGIIEKATSEGTEEVISDAVGKTYGAYDSSKSKKSSKGRGTIPLNSGAREMAAILDTALLQALLHTGQSGAAIELLKGVNYCDVKICEEILMKSKNYSALLELFKSNSMHHEALKLLNQLAEESKSNQSQTDVTQIFSPELIIEYLKPLCRTDPMLVLEYSMLVLESCPTQTIDLFLSGNISADLVNSYLKQHAPSMQGRYLELMMAMNETAVSGNLQNEMVQIYLSDVLDLHAAKNAEQTWDEKDHPPERKKLLSALESISGYSPQTLLKRLPRDSLFEERAVILGKMNQHELALSIYVHKLHAPDLALAYCDRIYESVAYLPSGKPSSNIYLTLLQIYLNPQKSAKDFAKRIVALGSFESSDTKKMMESVLSSKVKGGRSKKIVAIEEDAEDMRAGLGSSTDSGRSDVDAEEPMQEGNSTVMISEVLDLLSQRWERINGAQALKLLPRETKLQNLLPFLAPLLRTSSEAHRNYSVIKSLRQSESLQVKEELYKHRKGVAHVTSESMCSLCNKKIGTSVFAVYPNGKTLVHFVCFRDSQGMKAVSKTSHGRRR</sequence>
<dbReference type="Pfam" id="PF10366">
    <property type="entry name" value="Vps39_1"/>
    <property type="match status" value="1"/>
</dbReference>
<keyword evidence="8" id="KW-1185">Reference proteome</keyword>
<accession>A0A087GK82</accession>
<dbReference type="PROSITE" id="PS50219">
    <property type="entry name" value="CNH"/>
    <property type="match status" value="1"/>
</dbReference>
<keyword evidence="4" id="KW-0653">Protein transport</keyword>
<protein>
    <recommendedName>
        <fullName evidence="6">CNH domain-containing protein</fullName>
    </recommendedName>
</protein>
<evidence type="ECO:0000259" key="6">
    <source>
        <dbReference type="PROSITE" id="PS50219"/>
    </source>
</evidence>
<gene>
    <name evidence="7" type="ordered locus">AALP_Aa7g241500</name>
</gene>
<dbReference type="OrthoDB" id="5325112at2759"/>
<reference evidence="8" key="1">
    <citation type="journal article" date="2015" name="Nat. Plants">
        <title>Genome expansion of Arabis alpina linked with retrotransposition and reduced symmetric DNA methylation.</title>
        <authorList>
            <person name="Willing E.M."/>
            <person name="Rawat V."/>
            <person name="Mandakova T."/>
            <person name="Maumus F."/>
            <person name="James G.V."/>
            <person name="Nordstroem K.J."/>
            <person name="Becker C."/>
            <person name="Warthmann N."/>
            <person name="Chica C."/>
            <person name="Szarzynska B."/>
            <person name="Zytnicki M."/>
            <person name="Albani M.C."/>
            <person name="Kiefer C."/>
            <person name="Bergonzi S."/>
            <person name="Castaings L."/>
            <person name="Mateos J.L."/>
            <person name="Berns M.C."/>
            <person name="Bujdoso N."/>
            <person name="Piofczyk T."/>
            <person name="de Lorenzo L."/>
            <person name="Barrero-Sicilia C."/>
            <person name="Mateos I."/>
            <person name="Piednoel M."/>
            <person name="Hagmann J."/>
            <person name="Chen-Min-Tao R."/>
            <person name="Iglesias-Fernandez R."/>
            <person name="Schuster S.C."/>
            <person name="Alonso-Blanco C."/>
            <person name="Roudier F."/>
            <person name="Carbonero P."/>
            <person name="Paz-Ares J."/>
            <person name="Davis S.J."/>
            <person name="Pecinka A."/>
            <person name="Quesneville H."/>
            <person name="Colot V."/>
            <person name="Lysak M.A."/>
            <person name="Weigel D."/>
            <person name="Coupland G."/>
            <person name="Schneeberger K."/>
        </authorList>
    </citation>
    <scope>NUCLEOTIDE SEQUENCE [LARGE SCALE GENOMIC DNA]</scope>
    <source>
        <strain evidence="8">cv. Pajares</strain>
    </source>
</reference>
<evidence type="ECO:0000313" key="8">
    <source>
        <dbReference type="Proteomes" id="UP000029120"/>
    </source>
</evidence>
<evidence type="ECO:0000256" key="1">
    <source>
        <dbReference type="ARBA" id="ARBA00004496"/>
    </source>
</evidence>
<dbReference type="Gramene" id="KFK30284">
    <property type="protein sequence ID" value="KFK30284"/>
    <property type="gene ID" value="AALP_AA7G241500"/>
</dbReference>
<dbReference type="Pfam" id="PF00780">
    <property type="entry name" value="CNH"/>
    <property type="match status" value="1"/>
</dbReference>
<dbReference type="eggNOG" id="KOG2063">
    <property type="taxonomic scope" value="Eukaryota"/>
</dbReference>
<dbReference type="GO" id="GO:0006914">
    <property type="term" value="P:autophagy"/>
    <property type="evidence" value="ECO:0007669"/>
    <property type="project" value="TreeGrafter"/>
</dbReference>
<proteinExistence type="predicted"/>
<dbReference type="Pfam" id="PF10367">
    <property type="entry name" value="zf-Vps39_C"/>
    <property type="match status" value="1"/>
</dbReference>
<evidence type="ECO:0000256" key="5">
    <source>
        <dbReference type="SAM" id="MobiDB-lite"/>
    </source>
</evidence>
<dbReference type="Proteomes" id="UP000029120">
    <property type="component" value="Chromosome 7"/>
</dbReference>
<evidence type="ECO:0000256" key="2">
    <source>
        <dbReference type="ARBA" id="ARBA00022448"/>
    </source>
</evidence>
<comment type="subcellular location">
    <subcellularLocation>
        <location evidence="1">Cytoplasm</location>
    </subcellularLocation>
</comment>
<dbReference type="EMBL" id="CM002875">
    <property type="protein sequence ID" value="KFK30284.1"/>
    <property type="molecule type" value="Genomic_DNA"/>
</dbReference>
<feature type="domain" description="CNH" evidence="6">
    <location>
        <begin position="16"/>
        <end position="281"/>
    </location>
</feature>
<dbReference type="PANTHER" id="PTHR12894:SF27">
    <property type="entry name" value="TRANSFORMING GROWTH FACTOR-BETA RECEPTOR-ASSOCIATED PROTEIN 1"/>
    <property type="match status" value="1"/>
</dbReference>
<dbReference type="InterPro" id="IPR019452">
    <property type="entry name" value="VPS39/TGF_beta_rcpt-assoc_1"/>
</dbReference>
<keyword evidence="3" id="KW-0963">Cytoplasm</keyword>
<feature type="region of interest" description="Disordered" evidence="5">
    <location>
        <begin position="842"/>
        <end position="863"/>
    </location>
</feature>
<dbReference type="GO" id="GO:0007033">
    <property type="term" value="P:vacuole organization"/>
    <property type="evidence" value="ECO:0007669"/>
    <property type="project" value="EnsemblPlants"/>
</dbReference>
<dbReference type="GO" id="GO:0009705">
    <property type="term" value="C:plant-type vacuole membrane"/>
    <property type="evidence" value="ECO:0007669"/>
    <property type="project" value="EnsemblPlants"/>
</dbReference>
<dbReference type="PANTHER" id="PTHR12894">
    <property type="entry name" value="CNH DOMAIN CONTAINING"/>
    <property type="match status" value="1"/>
</dbReference>
<dbReference type="InterPro" id="IPR019453">
    <property type="entry name" value="VPS39/TGFA1_Znf"/>
</dbReference>
<dbReference type="OMA" id="EEYCNQV"/>